<evidence type="ECO:0000313" key="11">
    <source>
        <dbReference type="EMBL" id="SFG64076.1"/>
    </source>
</evidence>
<evidence type="ECO:0000256" key="2">
    <source>
        <dbReference type="ARBA" id="ARBA00008038"/>
    </source>
</evidence>
<evidence type="ECO:0000256" key="5">
    <source>
        <dbReference type="ARBA" id="ARBA00022692"/>
    </source>
</evidence>
<evidence type="ECO:0000256" key="4">
    <source>
        <dbReference type="ARBA" id="ARBA00022475"/>
    </source>
</evidence>
<evidence type="ECO:0000259" key="10">
    <source>
        <dbReference type="Pfam" id="PF01618"/>
    </source>
</evidence>
<gene>
    <name evidence="11" type="ORF">SAMN05192565_10785</name>
</gene>
<dbReference type="GO" id="GO:0071978">
    <property type="term" value="P:bacterial-type flagellum-dependent swarming motility"/>
    <property type="evidence" value="ECO:0007669"/>
    <property type="project" value="InterPro"/>
</dbReference>
<protein>
    <submittedName>
        <fullName evidence="11">Chemotaxis protein MotA</fullName>
    </submittedName>
</protein>
<dbReference type="GO" id="GO:0005886">
    <property type="term" value="C:plasma membrane"/>
    <property type="evidence" value="ECO:0007669"/>
    <property type="project" value="UniProtKB-SubCell"/>
</dbReference>
<keyword evidence="8 9" id="KW-0472">Membrane</keyword>
<evidence type="ECO:0000256" key="1">
    <source>
        <dbReference type="ARBA" id="ARBA00004651"/>
    </source>
</evidence>
<dbReference type="GO" id="GO:0006935">
    <property type="term" value="P:chemotaxis"/>
    <property type="evidence" value="ECO:0007669"/>
    <property type="project" value="InterPro"/>
</dbReference>
<comment type="similarity">
    <text evidence="2">Belongs to the MotA family.</text>
</comment>
<dbReference type="EMBL" id="FOPM01000007">
    <property type="protein sequence ID" value="SFG64076.1"/>
    <property type="molecule type" value="Genomic_DNA"/>
</dbReference>
<dbReference type="InterPro" id="IPR047055">
    <property type="entry name" value="MotA-like"/>
</dbReference>
<dbReference type="RefSeq" id="WP_091970908.1">
    <property type="nucleotide sequence ID" value="NZ_FOPM01000007.1"/>
</dbReference>
<reference evidence="12" key="1">
    <citation type="submission" date="2016-10" db="EMBL/GenBank/DDBJ databases">
        <authorList>
            <person name="Varghese N."/>
            <person name="Submissions S."/>
        </authorList>
    </citation>
    <scope>NUCLEOTIDE SEQUENCE [LARGE SCALE GENOMIC DNA]</scope>
    <source>
        <strain evidence="12">Gh-105</strain>
    </source>
</reference>
<dbReference type="AlphaFoldDB" id="A0A1I2TNR4"/>
<feature type="transmembrane region" description="Helical" evidence="9">
    <location>
        <begin position="34"/>
        <end position="53"/>
    </location>
</feature>
<name>A0A1I2TNR4_9HYPH</name>
<dbReference type="Proteomes" id="UP000199229">
    <property type="component" value="Unassembled WGS sequence"/>
</dbReference>
<keyword evidence="4" id="KW-1003">Cell membrane</keyword>
<keyword evidence="7 9" id="KW-1133">Transmembrane helix</keyword>
<keyword evidence="5 9" id="KW-0812">Transmembrane</keyword>
<evidence type="ECO:0000256" key="8">
    <source>
        <dbReference type="ARBA" id="ARBA00023136"/>
    </source>
</evidence>
<organism evidence="11 12">
    <name type="scientific">Methylobacterium gossipiicola</name>
    <dbReference type="NCBI Taxonomy" id="582675"/>
    <lineage>
        <taxon>Bacteria</taxon>
        <taxon>Pseudomonadati</taxon>
        <taxon>Pseudomonadota</taxon>
        <taxon>Alphaproteobacteria</taxon>
        <taxon>Hyphomicrobiales</taxon>
        <taxon>Methylobacteriaceae</taxon>
        <taxon>Methylobacterium</taxon>
    </lineage>
</organism>
<evidence type="ECO:0000256" key="3">
    <source>
        <dbReference type="ARBA" id="ARBA00022448"/>
    </source>
</evidence>
<dbReference type="InterPro" id="IPR002898">
    <property type="entry name" value="MotA_ExbB_proton_chnl"/>
</dbReference>
<proteinExistence type="inferred from homology"/>
<feature type="transmembrane region" description="Helical" evidence="9">
    <location>
        <begin position="177"/>
        <end position="200"/>
    </location>
</feature>
<feature type="domain" description="MotA/TolQ/ExbB proton channel" evidence="10">
    <location>
        <begin position="101"/>
        <end position="213"/>
    </location>
</feature>
<dbReference type="PROSITE" id="PS01307">
    <property type="entry name" value="MOTA"/>
    <property type="match status" value="1"/>
</dbReference>
<evidence type="ECO:0000256" key="9">
    <source>
        <dbReference type="SAM" id="Phobius"/>
    </source>
</evidence>
<dbReference type="OrthoDB" id="9806929at2"/>
<evidence type="ECO:0000256" key="6">
    <source>
        <dbReference type="ARBA" id="ARBA00022779"/>
    </source>
</evidence>
<feature type="transmembrane region" description="Helical" evidence="9">
    <location>
        <begin position="152"/>
        <end position="171"/>
    </location>
</feature>
<dbReference type="InterPro" id="IPR000540">
    <property type="entry name" value="Flag_MotA_CS"/>
</dbReference>
<evidence type="ECO:0000256" key="7">
    <source>
        <dbReference type="ARBA" id="ARBA00022989"/>
    </source>
</evidence>
<comment type="subcellular location">
    <subcellularLocation>
        <location evidence="1">Cell membrane</location>
        <topology evidence="1">Multi-pass membrane protein</topology>
    </subcellularLocation>
</comment>
<dbReference type="PANTHER" id="PTHR30433:SF2">
    <property type="entry name" value="MOTILITY PROTEIN A"/>
    <property type="match status" value="1"/>
</dbReference>
<dbReference type="STRING" id="582675.SAMN05192565_10785"/>
<keyword evidence="6" id="KW-0283">Flagellar rotation</keyword>
<dbReference type="Pfam" id="PF01618">
    <property type="entry name" value="MotA_ExbB"/>
    <property type="match status" value="1"/>
</dbReference>
<accession>A0A1I2TNR4</accession>
<evidence type="ECO:0000313" key="12">
    <source>
        <dbReference type="Proteomes" id="UP000199229"/>
    </source>
</evidence>
<dbReference type="PANTHER" id="PTHR30433">
    <property type="entry name" value="CHEMOTAXIS PROTEIN MOTA"/>
    <property type="match status" value="1"/>
</dbReference>
<keyword evidence="3" id="KW-0813">Transport</keyword>
<sequence length="257" mass="28198">MDLATAIGLLGGLGTVFTLIMIDGGNFAAYYDKHALIVIFGGATAATMIRFPFTTIMHGLPMGLRYAFSMRSIKPPELIEEITKIADLVRKSGPMALESMEISDPFLAQGARYIADGYDREFIRDTMERDRDNFLMHLDEGSKIYRAFGDCAPAWGMIGTILGMVTMFANMSDPSKLGPAMATALLATLYGALIANMITLPIADKLHLKLEEEDVSRSLIIDGILLIRDSKSSSLVREMLVAYLPQHHRDELTAEAA</sequence>
<keyword evidence="12" id="KW-1185">Reference proteome</keyword>